<name>A0ABM0LZS3_SACKO</name>
<dbReference type="Proteomes" id="UP000694865">
    <property type="component" value="Unplaced"/>
</dbReference>
<dbReference type="InterPro" id="IPR035901">
    <property type="entry name" value="GIY-YIG_endonuc_sf"/>
</dbReference>
<protein>
    <submittedName>
        <fullName evidence="4">Uncharacterized protein LOC102803747</fullName>
    </submittedName>
</protein>
<dbReference type="SUPFAM" id="SSF57756">
    <property type="entry name" value="Retrovirus zinc finger-like domains"/>
    <property type="match status" value="1"/>
</dbReference>
<dbReference type="InterPro" id="IPR001878">
    <property type="entry name" value="Znf_CCHC"/>
</dbReference>
<keyword evidence="1" id="KW-0479">Metal-binding</keyword>
<dbReference type="Pfam" id="PF00098">
    <property type="entry name" value="zf-CCHC"/>
    <property type="match status" value="1"/>
</dbReference>
<proteinExistence type="predicted"/>
<keyword evidence="1" id="KW-0862">Zinc</keyword>
<dbReference type="Pfam" id="PF14787">
    <property type="entry name" value="zf-CCHC_5"/>
    <property type="match status" value="1"/>
</dbReference>
<dbReference type="Gene3D" id="3.40.1440.10">
    <property type="entry name" value="GIY-YIG endonuclease"/>
    <property type="match status" value="1"/>
</dbReference>
<keyword evidence="3" id="KW-1185">Reference proteome</keyword>
<reference evidence="4" key="1">
    <citation type="submission" date="2025-08" db="UniProtKB">
        <authorList>
            <consortium name="RefSeq"/>
        </authorList>
    </citation>
    <scope>IDENTIFICATION</scope>
    <source>
        <tissue evidence="4">Testes</tissue>
    </source>
</reference>
<feature type="domain" description="CCHC-type" evidence="2">
    <location>
        <begin position="141"/>
        <end position="156"/>
    </location>
</feature>
<dbReference type="Gene3D" id="4.10.60.10">
    <property type="entry name" value="Zinc finger, CCHC-type"/>
    <property type="match status" value="2"/>
</dbReference>
<accession>A0ABM0LZS3</accession>
<dbReference type="PROSITE" id="PS50158">
    <property type="entry name" value="ZF_CCHC"/>
    <property type="match status" value="2"/>
</dbReference>
<organism evidence="3 4">
    <name type="scientific">Saccoglossus kowalevskii</name>
    <name type="common">Acorn worm</name>
    <dbReference type="NCBI Taxonomy" id="10224"/>
    <lineage>
        <taxon>Eukaryota</taxon>
        <taxon>Metazoa</taxon>
        <taxon>Hemichordata</taxon>
        <taxon>Enteropneusta</taxon>
        <taxon>Harrimaniidae</taxon>
        <taxon>Saccoglossus</taxon>
    </lineage>
</organism>
<sequence length="232" mass="26251">MKQQQPSTTYKVMKDKIELEEYSKVPGGVSKSAIARIIPYSMYTLELQHGKYYVGKTRHLQEHKKGKGSAYTRKHPVKDYVEVRDFDIEEEATFYECEKTLSLMGDHGVDNVRGSAWTVRYLSAETRATLDHMLKHDSNACYKCGSKDHYSSNCTSAQSSTHQYQKPIPTDPEYGRCGRKGHSTGDCYAKTYSGGTNMNARGSRTGACYKCGRTNHWAKNCYAKTDVHGNRL</sequence>
<keyword evidence="1" id="KW-0863">Zinc-finger</keyword>
<dbReference type="RefSeq" id="XP_006813264.1">
    <property type="nucleotide sequence ID" value="XM_006813201.1"/>
</dbReference>
<evidence type="ECO:0000256" key="1">
    <source>
        <dbReference type="PROSITE-ProRule" id="PRU00047"/>
    </source>
</evidence>
<dbReference type="InterPro" id="IPR036875">
    <property type="entry name" value="Znf_CCHC_sf"/>
</dbReference>
<evidence type="ECO:0000259" key="2">
    <source>
        <dbReference type="PROSITE" id="PS50158"/>
    </source>
</evidence>
<evidence type="ECO:0000313" key="4">
    <source>
        <dbReference type="RefSeq" id="XP_006813264.1"/>
    </source>
</evidence>
<dbReference type="SMART" id="SM00343">
    <property type="entry name" value="ZnF_C2HC"/>
    <property type="match status" value="3"/>
</dbReference>
<evidence type="ECO:0000313" key="3">
    <source>
        <dbReference type="Proteomes" id="UP000694865"/>
    </source>
</evidence>
<dbReference type="GeneID" id="102803747"/>
<feature type="domain" description="CCHC-type" evidence="2">
    <location>
        <begin position="208"/>
        <end position="221"/>
    </location>
</feature>
<gene>
    <name evidence="4" type="primary">LOC102803747</name>
</gene>